<comment type="caution">
    <text evidence="17">The sequence shown here is derived from an EMBL/GenBank/DDBJ whole genome shotgun (WGS) entry which is preliminary data.</text>
</comment>
<dbReference type="InterPro" id="IPR005479">
    <property type="entry name" value="CPAse_ATP-bd"/>
</dbReference>
<evidence type="ECO:0000256" key="3">
    <source>
        <dbReference type="ARBA" id="ARBA00011750"/>
    </source>
</evidence>
<evidence type="ECO:0000259" key="15">
    <source>
        <dbReference type="PROSITE" id="PS50975"/>
    </source>
</evidence>
<evidence type="ECO:0000313" key="18">
    <source>
        <dbReference type="Proteomes" id="UP000004483"/>
    </source>
</evidence>
<keyword evidence="9" id="KW-0460">Magnesium</keyword>
<dbReference type="InterPro" id="IPR011764">
    <property type="entry name" value="Biotin_carboxylation_dom"/>
</dbReference>
<evidence type="ECO:0000256" key="8">
    <source>
        <dbReference type="ARBA" id="ARBA00022840"/>
    </source>
</evidence>
<feature type="domain" description="Biotin carboxylation" evidence="16">
    <location>
        <begin position="8"/>
        <end position="454"/>
    </location>
</feature>
<evidence type="ECO:0000256" key="9">
    <source>
        <dbReference type="ARBA" id="ARBA00022842"/>
    </source>
</evidence>
<dbReference type="GO" id="GO:0005524">
    <property type="term" value="F:ATP binding"/>
    <property type="evidence" value="ECO:0007669"/>
    <property type="project" value="UniProtKB-UniRule"/>
</dbReference>
<dbReference type="Pfam" id="PF02785">
    <property type="entry name" value="Biotin_carb_C"/>
    <property type="match status" value="1"/>
</dbReference>
<feature type="domain" description="ATP-grasp" evidence="15">
    <location>
        <begin position="127"/>
        <end position="324"/>
    </location>
</feature>
<dbReference type="SUPFAM" id="SSF51246">
    <property type="entry name" value="Rudiment single hybrid motif"/>
    <property type="match status" value="1"/>
</dbReference>
<accession>C2EUB8</accession>
<dbReference type="InterPro" id="IPR011761">
    <property type="entry name" value="ATP-grasp"/>
</dbReference>
<dbReference type="HOGENOM" id="CLU_000395_3_2_9"/>
<evidence type="ECO:0000256" key="5">
    <source>
        <dbReference type="ARBA" id="ARBA00022598"/>
    </source>
</evidence>
<dbReference type="InterPro" id="IPR051602">
    <property type="entry name" value="ACC_Biotin_Carboxylase"/>
</dbReference>
<gene>
    <name evidence="17" type="primary">accC</name>
    <name evidence="17" type="ORF">HMPREF0549_1054</name>
</gene>
<dbReference type="NCBIfam" id="NF006367">
    <property type="entry name" value="PRK08591.1"/>
    <property type="match status" value="1"/>
</dbReference>
<dbReference type="PANTHER" id="PTHR48095:SF2">
    <property type="entry name" value="BIOTIN CARBOXYLASE, CHLOROPLASTIC"/>
    <property type="match status" value="1"/>
</dbReference>
<comment type="subunit">
    <text evidence="3 14">Acetyl-CoA carboxylase is a heterohexamer of biotin carboxyl carrier protein, biotin carboxylase and the two subunits of carboxyl transferase in a 2:2 complex.</text>
</comment>
<dbReference type="InterPro" id="IPR004549">
    <property type="entry name" value="Acetyl_CoA_COase_biotin_COase"/>
</dbReference>
<keyword evidence="6" id="KW-0479">Metal-binding</keyword>
<evidence type="ECO:0000259" key="16">
    <source>
        <dbReference type="PROSITE" id="PS50979"/>
    </source>
</evidence>
<dbReference type="AlphaFoldDB" id="C2EUB8"/>
<name>C2EUB8_9LACO</name>
<dbReference type="InterPro" id="IPR005481">
    <property type="entry name" value="BC-like_N"/>
</dbReference>
<keyword evidence="7 13" id="KW-0547">Nucleotide-binding</keyword>
<dbReference type="FunFam" id="3.40.50.20:FF:000010">
    <property type="entry name" value="Propionyl-CoA carboxylase subunit alpha"/>
    <property type="match status" value="1"/>
</dbReference>
<evidence type="ECO:0000256" key="6">
    <source>
        <dbReference type="ARBA" id="ARBA00022723"/>
    </source>
</evidence>
<keyword evidence="10" id="KW-0464">Manganese</keyword>
<keyword evidence="14" id="KW-0444">Lipid biosynthesis</keyword>
<keyword evidence="14" id="KW-0443">Lipid metabolism</keyword>
<keyword evidence="5 14" id="KW-0436">Ligase</keyword>
<organism evidence="17 18">
    <name type="scientific">Limosilactobacillus vaginalis DSM 5837 = ATCC 49540</name>
    <dbReference type="NCBI Taxonomy" id="1423814"/>
    <lineage>
        <taxon>Bacteria</taxon>
        <taxon>Bacillati</taxon>
        <taxon>Bacillota</taxon>
        <taxon>Bacilli</taxon>
        <taxon>Lactobacillales</taxon>
        <taxon>Lactobacillaceae</taxon>
        <taxon>Limosilactobacillus</taxon>
    </lineage>
</organism>
<dbReference type="FunFam" id="3.30.1490.20:FF:000018">
    <property type="entry name" value="Biotin carboxylase"/>
    <property type="match status" value="1"/>
</dbReference>
<comment type="catalytic activity">
    <reaction evidence="12 14">
        <text>N(6)-biotinyl-L-lysyl-[protein] + hydrogencarbonate + ATP = N(6)-carboxybiotinyl-L-lysyl-[protein] + ADP + phosphate + H(+)</text>
        <dbReference type="Rhea" id="RHEA:13501"/>
        <dbReference type="Rhea" id="RHEA-COMP:10505"/>
        <dbReference type="Rhea" id="RHEA-COMP:10506"/>
        <dbReference type="ChEBI" id="CHEBI:15378"/>
        <dbReference type="ChEBI" id="CHEBI:17544"/>
        <dbReference type="ChEBI" id="CHEBI:30616"/>
        <dbReference type="ChEBI" id="CHEBI:43474"/>
        <dbReference type="ChEBI" id="CHEBI:83144"/>
        <dbReference type="ChEBI" id="CHEBI:83145"/>
        <dbReference type="ChEBI" id="CHEBI:456216"/>
        <dbReference type="EC" id="6.3.4.14"/>
    </reaction>
</comment>
<dbReference type="InterPro" id="IPR016185">
    <property type="entry name" value="PreATP-grasp_dom_sf"/>
</dbReference>
<protein>
    <recommendedName>
        <fullName evidence="4 14">Biotin carboxylase</fullName>
        <ecNumber evidence="4 14">6.3.4.14</ecNumber>
    </recommendedName>
    <alternativeName>
        <fullName evidence="14">Acetyl-coenzyme A carboxylase biotin carboxylase subunit A</fullName>
    </alternativeName>
</protein>
<dbReference type="PANTHER" id="PTHR48095">
    <property type="entry name" value="PYRUVATE CARBOXYLASE SUBUNIT A"/>
    <property type="match status" value="1"/>
</dbReference>
<keyword evidence="14" id="KW-0275">Fatty acid biosynthesis</keyword>
<dbReference type="eggNOG" id="COG0439">
    <property type="taxonomic scope" value="Bacteria"/>
</dbReference>
<evidence type="ECO:0000256" key="10">
    <source>
        <dbReference type="ARBA" id="ARBA00023211"/>
    </source>
</evidence>
<dbReference type="GO" id="GO:0004075">
    <property type="term" value="F:biotin carboxylase activity"/>
    <property type="evidence" value="ECO:0007669"/>
    <property type="project" value="UniProtKB-EC"/>
</dbReference>
<dbReference type="PROSITE" id="PS50975">
    <property type="entry name" value="ATP_GRASP"/>
    <property type="match status" value="1"/>
</dbReference>
<dbReference type="SUPFAM" id="SSF52440">
    <property type="entry name" value="PreATP-grasp domain"/>
    <property type="match status" value="1"/>
</dbReference>
<keyword evidence="14" id="KW-0276">Fatty acid metabolism</keyword>
<evidence type="ECO:0000256" key="7">
    <source>
        <dbReference type="ARBA" id="ARBA00022741"/>
    </source>
</evidence>
<dbReference type="GO" id="GO:2001295">
    <property type="term" value="P:malonyl-CoA biosynthetic process"/>
    <property type="evidence" value="ECO:0007669"/>
    <property type="project" value="UniProtKB-UniPathway"/>
</dbReference>
<proteinExistence type="predicted"/>
<dbReference type="PROSITE" id="PS00867">
    <property type="entry name" value="CPSASE_2"/>
    <property type="match status" value="1"/>
</dbReference>
<dbReference type="EMBL" id="ACGV01000126">
    <property type="protein sequence ID" value="EEJ40496.1"/>
    <property type="molecule type" value="Genomic_DNA"/>
</dbReference>
<dbReference type="Proteomes" id="UP000004483">
    <property type="component" value="Unassembled WGS sequence"/>
</dbReference>
<dbReference type="GO" id="GO:0046872">
    <property type="term" value="F:metal ion binding"/>
    <property type="evidence" value="ECO:0007669"/>
    <property type="project" value="UniProtKB-KW"/>
</dbReference>
<evidence type="ECO:0000313" key="17">
    <source>
        <dbReference type="EMBL" id="EEJ40496.1"/>
    </source>
</evidence>
<evidence type="ECO:0000256" key="13">
    <source>
        <dbReference type="PROSITE-ProRule" id="PRU00409"/>
    </source>
</evidence>
<keyword evidence="8 13" id="KW-0067">ATP-binding</keyword>
<dbReference type="Pfam" id="PF02786">
    <property type="entry name" value="CPSase_L_D2"/>
    <property type="match status" value="1"/>
</dbReference>
<dbReference type="NCBIfam" id="TIGR00514">
    <property type="entry name" value="accC"/>
    <property type="match status" value="1"/>
</dbReference>
<dbReference type="SUPFAM" id="SSF56059">
    <property type="entry name" value="Glutathione synthetase ATP-binding domain-like"/>
    <property type="match status" value="1"/>
</dbReference>
<evidence type="ECO:0000256" key="14">
    <source>
        <dbReference type="RuleBase" id="RU365063"/>
    </source>
</evidence>
<dbReference type="InterPro" id="IPR011054">
    <property type="entry name" value="Rudment_hybrid_motif"/>
</dbReference>
<evidence type="ECO:0000256" key="1">
    <source>
        <dbReference type="ARBA" id="ARBA00003761"/>
    </source>
</evidence>
<dbReference type="PROSITE" id="PS50979">
    <property type="entry name" value="BC"/>
    <property type="match status" value="1"/>
</dbReference>
<dbReference type="SMART" id="SM00878">
    <property type="entry name" value="Biotin_carb_C"/>
    <property type="match status" value="1"/>
</dbReference>
<dbReference type="EC" id="6.3.4.14" evidence="4 14"/>
<evidence type="ECO:0000256" key="11">
    <source>
        <dbReference type="ARBA" id="ARBA00023267"/>
    </source>
</evidence>
<keyword evidence="11 14" id="KW-0092">Biotin</keyword>
<sequence length="469" mass="52167">MDKVSGEMFSKVLVANRGEIAVRIIRSLHELGIKSVAVYSAADRESLHVQLADEAVCVGGARPQESYLNMKNILAAAIGTGAQAIHPGFGFLSENSKFAEMCQACGITFIGPDAKIIDLMGNKEHARQQMKRLGVPVIPGSDDYIQDVNEAKRVAAKIGYPVLIKAAAGGGGKGIRRINDEAAMTDSFNEAQSEAKLAFGDDHMYIEKIMENVKHIEVQVFRDQAGHAVYFPERDCSLQINKQKVLEESPCQLVTEQERKQLGQIALRAINGIDYLNTGTIEFLMDQDHHFYFMEMNTRIQVEHTVTEMVTGIDLVKAQLKVAAGEDLPFDQSDIQINGAAIECRINAEDPNNNFMPSTGNIKYLYLPVGNLGMRIDTDLYQGAKVTPFYDSMVAKVIALGHDRAEAIEKIKRLLNEMVIEGIKTNQEIQLAILQDPTFIKGDFTTSYLEKVFLKRWKENHSRNELVRS</sequence>
<evidence type="ECO:0000256" key="4">
    <source>
        <dbReference type="ARBA" id="ARBA00013263"/>
    </source>
</evidence>
<dbReference type="PROSITE" id="PS00866">
    <property type="entry name" value="CPSASE_1"/>
    <property type="match status" value="1"/>
</dbReference>
<dbReference type="UniPathway" id="UPA00655">
    <property type="reaction ID" value="UER00711"/>
</dbReference>
<dbReference type="Pfam" id="PF00289">
    <property type="entry name" value="Biotin_carb_N"/>
    <property type="match status" value="1"/>
</dbReference>
<evidence type="ECO:0000256" key="2">
    <source>
        <dbReference type="ARBA" id="ARBA00004956"/>
    </source>
</evidence>
<dbReference type="STRING" id="1423814.HMPREF0549_1054"/>
<comment type="pathway">
    <text evidence="2 14">Lipid metabolism; malonyl-CoA biosynthesis; malonyl-CoA from acetyl-CoA: step 1/1.</text>
</comment>
<dbReference type="InterPro" id="IPR005482">
    <property type="entry name" value="Biotin_COase_C"/>
</dbReference>
<dbReference type="GO" id="GO:0006633">
    <property type="term" value="P:fatty acid biosynthetic process"/>
    <property type="evidence" value="ECO:0007669"/>
    <property type="project" value="UniProtKB-KW"/>
</dbReference>
<evidence type="ECO:0000256" key="12">
    <source>
        <dbReference type="ARBA" id="ARBA00048600"/>
    </source>
</evidence>
<dbReference type="Gene3D" id="3.30.470.20">
    <property type="entry name" value="ATP-grasp fold, B domain"/>
    <property type="match status" value="1"/>
</dbReference>
<comment type="function">
    <text evidence="1 14">This protein is a component of the acetyl coenzyme A carboxylase complex; first, biotin carboxylase catalyzes the carboxylation of the carrier protein and then the transcarboxylase transfers the carboxyl group to form malonyl-CoA.</text>
</comment>
<reference evidence="17 18" key="1">
    <citation type="submission" date="2009-01" db="EMBL/GenBank/DDBJ databases">
        <authorList>
            <person name="Qin X."/>
            <person name="Bachman B."/>
            <person name="Battles P."/>
            <person name="Bell A."/>
            <person name="Bess C."/>
            <person name="Bickham C."/>
            <person name="Chaboub L."/>
            <person name="Chen D."/>
            <person name="Coyle M."/>
            <person name="Deiros D.R."/>
            <person name="Dinh H."/>
            <person name="Forbes L."/>
            <person name="Fowler G."/>
            <person name="Francisco L."/>
            <person name="Fu Q."/>
            <person name="Gubbala S."/>
            <person name="Hale W."/>
            <person name="Han Y."/>
            <person name="Hemphill L."/>
            <person name="Highlander S.K."/>
            <person name="Hirani K."/>
            <person name="Hogues M."/>
            <person name="Jackson L."/>
            <person name="Jakkamsetti A."/>
            <person name="Javaid M."/>
            <person name="Jiang H."/>
            <person name="Korchina V."/>
            <person name="Kovar C."/>
            <person name="Lara F."/>
            <person name="Lee S."/>
            <person name="Mata R."/>
            <person name="Mathew T."/>
            <person name="Moen C."/>
            <person name="Morales K."/>
            <person name="Munidasa M."/>
            <person name="Nazareth L."/>
            <person name="Ngo R."/>
            <person name="Nguyen L."/>
            <person name="Okwuonu G."/>
            <person name="Ongeri F."/>
            <person name="Patil S."/>
            <person name="Petrosino J."/>
            <person name="Pham C."/>
            <person name="Pham P."/>
            <person name="Pu L.-L."/>
            <person name="Puazo M."/>
            <person name="Raj R."/>
            <person name="Reid J."/>
            <person name="Rouhana J."/>
            <person name="Saada N."/>
            <person name="Shang Y."/>
            <person name="Simmons D."/>
            <person name="Thornton R."/>
            <person name="Warren J."/>
            <person name="Weissenberger G."/>
            <person name="Zhang J."/>
            <person name="Zhang L."/>
            <person name="Zhou C."/>
            <person name="Zhu D."/>
            <person name="Muzny D."/>
            <person name="Worley K."/>
            <person name="Gibbs R."/>
        </authorList>
    </citation>
    <scope>NUCLEOTIDE SEQUENCE [LARGE SCALE GENOMIC DNA]</scope>
    <source>
        <strain evidence="17 18">ATCC 49540</strain>
    </source>
</reference>